<dbReference type="GO" id="GO:0009279">
    <property type="term" value="C:cell outer membrane"/>
    <property type="evidence" value="ECO:0007669"/>
    <property type="project" value="UniProtKB-SubCell"/>
</dbReference>
<evidence type="ECO:0000259" key="14">
    <source>
        <dbReference type="Pfam" id="PF07715"/>
    </source>
</evidence>
<keyword evidence="16" id="KW-1185">Reference proteome</keyword>
<dbReference type="EMBL" id="JACCBY010000001">
    <property type="protein sequence ID" value="NYD89144.1"/>
    <property type="molecule type" value="Genomic_DNA"/>
</dbReference>
<evidence type="ECO:0000256" key="13">
    <source>
        <dbReference type="SAM" id="SignalP"/>
    </source>
</evidence>
<keyword evidence="6" id="KW-0408">Iron</keyword>
<comment type="subcellular location">
    <subcellularLocation>
        <location evidence="1 11">Cell outer membrane</location>
        <topology evidence="1 11">Multi-pass membrane protein</topology>
    </subcellularLocation>
</comment>
<evidence type="ECO:0000256" key="11">
    <source>
        <dbReference type="PROSITE-ProRule" id="PRU01360"/>
    </source>
</evidence>
<dbReference type="SUPFAM" id="SSF56935">
    <property type="entry name" value="Porins"/>
    <property type="match status" value="1"/>
</dbReference>
<evidence type="ECO:0000256" key="12">
    <source>
        <dbReference type="SAM" id="MobiDB-lite"/>
    </source>
</evidence>
<keyword evidence="10 11" id="KW-0998">Cell outer membrane</keyword>
<reference evidence="15 16" key="1">
    <citation type="submission" date="2020-07" db="EMBL/GenBank/DDBJ databases">
        <authorList>
            <person name="Partida-Martinez L."/>
            <person name="Huntemann M."/>
            <person name="Clum A."/>
            <person name="Wang J."/>
            <person name="Palaniappan K."/>
            <person name="Ritter S."/>
            <person name="Chen I.-M."/>
            <person name="Stamatis D."/>
            <person name="Reddy T."/>
            <person name="O'Malley R."/>
            <person name="Daum C."/>
            <person name="Shapiro N."/>
            <person name="Ivanova N."/>
            <person name="Kyrpides N."/>
            <person name="Woyke T."/>
        </authorList>
    </citation>
    <scope>NUCLEOTIDE SEQUENCE [LARGE SCALE GENOMIC DNA]</scope>
    <source>
        <strain evidence="15 16">AS2.3</strain>
    </source>
</reference>
<proteinExistence type="inferred from homology"/>
<evidence type="ECO:0000256" key="2">
    <source>
        <dbReference type="ARBA" id="ARBA00022448"/>
    </source>
</evidence>
<feature type="chain" id="PRO_5030594852" evidence="13">
    <location>
        <begin position="25"/>
        <end position="825"/>
    </location>
</feature>
<feature type="domain" description="TonB-dependent receptor plug" evidence="14">
    <location>
        <begin position="72"/>
        <end position="177"/>
    </location>
</feature>
<name>A0A7Y9FKX3_9SPHN</name>
<dbReference type="Gene3D" id="2.40.170.20">
    <property type="entry name" value="TonB-dependent receptor, beta-barrel domain"/>
    <property type="match status" value="1"/>
</dbReference>
<dbReference type="Proteomes" id="UP000517753">
    <property type="component" value="Unassembled WGS sequence"/>
</dbReference>
<reference evidence="15 16" key="2">
    <citation type="submission" date="2020-08" db="EMBL/GenBank/DDBJ databases">
        <title>The Agave Microbiome: Exploring the role of microbial communities in plant adaptations to desert environments.</title>
        <authorList>
            <person name="Partida-Martinez L.P."/>
        </authorList>
    </citation>
    <scope>NUCLEOTIDE SEQUENCE [LARGE SCALE GENOMIC DNA]</scope>
    <source>
        <strain evidence="15 16">AS2.3</strain>
    </source>
</reference>
<dbReference type="PROSITE" id="PS52016">
    <property type="entry name" value="TONB_DEPENDENT_REC_3"/>
    <property type="match status" value="1"/>
</dbReference>
<keyword evidence="9 11" id="KW-0472">Membrane</keyword>
<keyword evidence="5 11" id="KW-0812">Transmembrane</keyword>
<evidence type="ECO:0000256" key="1">
    <source>
        <dbReference type="ARBA" id="ARBA00004571"/>
    </source>
</evidence>
<comment type="similarity">
    <text evidence="11">Belongs to the TonB-dependent receptor family.</text>
</comment>
<keyword evidence="4" id="KW-0410">Iron transport</keyword>
<evidence type="ECO:0000256" key="6">
    <source>
        <dbReference type="ARBA" id="ARBA00023004"/>
    </source>
</evidence>
<evidence type="ECO:0000256" key="8">
    <source>
        <dbReference type="ARBA" id="ARBA00023077"/>
    </source>
</evidence>
<dbReference type="Pfam" id="PF07715">
    <property type="entry name" value="Plug"/>
    <property type="match status" value="1"/>
</dbReference>
<feature type="region of interest" description="Disordered" evidence="12">
    <location>
        <begin position="29"/>
        <end position="55"/>
    </location>
</feature>
<feature type="compositionally biased region" description="Polar residues" evidence="12">
    <location>
        <begin position="29"/>
        <end position="39"/>
    </location>
</feature>
<organism evidence="15 16">
    <name type="scientific">Sphingomonas melonis</name>
    <dbReference type="NCBI Taxonomy" id="152682"/>
    <lineage>
        <taxon>Bacteria</taxon>
        <taxon>Pseudomonadati</taxon>
        <taxon>Pseudomonadota</taxon>
        <taxon>Alphaproteobacteria</taxon>
        <taxon>Sphingomonadales</taxon>
        <taxon>Sphingomonadaceae</taxon>
        <taxon>Sphingomonas</taxon>
    </lineage>
</organism>
<evidence type="ECO:0000256" key="3">
    <source>
        <dbReference type="ARBA" id="ARBA00022452"/>
    </source>
</evidence>
<evidence type="ECO:0000313" key="16">
    <source>
        <dbReference type="Proteomes" id="UP000517753"/>
    </source>
</evidence>
<dbReference type="InterPro" id="IPR036942">
    <property type="entry name" value="Beta-barrel_TonB_sf"/>
</dbReference>
<evidence type="ECO:0000256" key="4">
    <source>
        <dbReference type="ARBA" id="ARBA00022496"/>
    </source>
</evidence>
<keyword evidence="2 11" id="KW-0813">Transport</keyword>
<evidence type="ECO:0000256" key="5">
    <source>
        <dbReference type="ARBA" id="ARBA00022692"/>
    </source>
</evidence>
<evidence type="ECO:0000313" key="15">
    <source>
        <dbReference type="EMBL" id="NYD89144.1"/>
    </source>
</evidence>
<evidence type="ECO:0000256" key="7">
    <source>
        <dbReference type="ARBA" id="ARBA00023065"/>
    </source>
</evidence>
<dbReference type="AlphaFoldDB" id="A0A7Y9FKX3"/>
<dbReference type="RefSeq" id="WP_179507647.1">
    <property type="nucleotide sequence ID" value="NZ_JACCBY010000001.1"/>
</dbReference>
<protein>
    <submittedName>
        <fullName evidence="15">Iron complex outermembrane receptor protein</fullName>
    </submittedName>
</protein>
<keyword evidence="8" id="KW-0798">TonB box</keyword>
<sequence>MKASAIIKLGVSAMALACAHVADAQTANQGTQPLQSQDETPIAPPQQQPDVAGTVPDSADIVVTATRRSQTLQDVPISINVATGEQLEKLNILDARDIGRLAPGLEVTNPSGRSNAITLRGIAFDPDQGTSPAVQTYLNEVPTSAQTLFTALYDIGQIEVLRGAQGLLRGLSAPAGAITITTRRPDFDKVTGYGQITGTNRHGYNAQMGVGLPFSDTFAIRVAALVDGNRLNQLRNFVNGDHSNSETQSGRITLGWRPSDRLTAYLTYQYLESDNRQYSQVFGPGNAPALGDPTRSGPPLALDDYGAVQEGPARIQTRTHTVNLNANLDLGGATLTAVTGYQSSKFFALRDVDTGNAIPGFINLVRQNSPSYVLTGDLRLASKDSGFFGWSVGAFYQQQRGTTRLSQPVDSFFAPVSYSLGLNLPILTQIRAPAKADTYSFNANARFHVSDFTLEGGLRYTINNNDRVVDILVSSPGFAGAPAFGIPAIPGFSFANQGIPDELRNGRSRPLTGGATLTWEPSNRFTAYASYGRAFRQGSVAIGAPAGVTSDLLVSGNETTDNFEIGIKGALLDRRVSYSVATFYQKFDGFLSRFAGIPYNCRDINGACSNAGPPVNNVTDRPVINGIFDVNYNGDATIKGVEATLDLRPTTFWDVGINAAYSHARYDKGTVLPCVDNDGNGIPGGPGQNRVVGTRNVSYCSYSRLTDSPDFSLTATTELRLPTGGNLQPFTRGLLSYRPGVFSDRTNYDYPSRTLIDVFLGVRTADGRWEVSAFAKNVLNQSRVTFIYSSNSTATTSAGIDYDSGYRNVSVTNPREFGLTSAFRF</sequence>
<evidence type="ECO:0000256" key="10">
    <source>
        <dbReference type="ARBA" id="ARBA00023237"/>
    </source>
</evidence>
<dbReference type="InterPro" id="IPR012910">
    <property type="entry name" value="Plug_dom"/>
</dbReference>
<feature type="signal peptide" evidence="13">
    <location>
        <begin position="1"/>
        <end position="24"/>
    </location>
</feature>
<keyword evidence="7" id="KW-0406">Ion transport</keyword>
<evidence type="ECO:0000256" key="9">
    <source>
        <dbReference type="ARBA" id="ARBA00023136"/>
    </source>
</evidence>
<dbReference type="InterPro" id="IPR039426">
    <property type="entry name" value="TonB-dep_rcpt-like"/>
</dbReference>
<comment type="caution">
    <text evidence="15">The sequence shown here is derived from an EMBL/GenBank/DDBJ whole genome shotgun (WGS) entry which is preliminary data.</text>
</comment>
<keyword evidence="13" id="KW-0732">Signal</keyword>
<dbReference type="PANTHER" id="PTHR32552">
    <property type="entry name" value="FERRICHROME IRON RECEPTOR-RELATED"/>
    <property type="match status" value="1"/>
</dbReference>
<dbReference type="PANTHER" id="PTHR32552:SF81">
    <property type="entry name" value="TONB-DEPENDENT OUTER MEMBRANE RECEPTOR"/>
    <property type="match status" value="1"/>
</dbReference>
<keyword evidence="15" id="KW-0675">Receptor</keyword>
<dbReference type="GO" id="GO:0006826">
    <property type="term" value="P:iron ion transport"/>
    <property type="evidence" value="ECO:0007669"/>
    <property type="project" value="UniProtKB-KW"/>
</dbReference>
<gene>
    <name evidence="15" type="ORF">HD841_000913</name>
</gene>
<keyword evidence="3 11" id="KW-1134">Transmembrane beta strand</keyword>
<accession>A0A7Y9FKX3</accession>